<accession>A0A9D3YP41</accession>
<dbReference type="Proteomes" id="UP000828390">
    <property type="component" value="Unassembled WGS sequence"/>
</dbReference>
<evidence type="ECO:0000313" key="1">
    <source>
        <dbReference type="EMBL" id="KAH3704422.1"/>
    </source>
</evidence>
<dbReference type="AlphaFoldDB" id="A0A9D3YP41"/>
<gene>
    <name evidence="1" type="ORF">DPMN_079478</name>
</gene>
<dbReference type="EMBL" id="JAIWYP010000015">
    <property type="protein sequence ID" value="KAH3704422.1"/>
    <property type="molecule type" value="Genomic_DNA"/>
</dbReference>
<evidence type="ECO:0000313" key="2">
    <source>
        <dbReference type="Proteomes" id="UP000828390"/>
    </source>
</evidence>
<name>A0A9D3YP41_DREPO</name>
<organism evidence="1 2">
    <name type="scientific">Dreissena polymorpha</name>
    <name type="common">Zebra mussel</name>
    <name type="synonym">Mytilus polymorpha</name>
    <dbReference type="NCBI Taxonomy" id="45954"/>
    <lineage>
        <taxon>Eukaryota</taxon>
        <taxon>Metazoa</taxon>
        <taxon>Spiralia</taxon>
        <taxon>Lophotrochozoa</taxon>
        <taxon>Mollusca</taxon>
        <taxon>Bivalvia</taxon>
        <taxon>Autobranchia</taxon>
        <taxon>Heteroconchia</taxon>
        <taxon>Euheterodonta</taxon>
        <taxon>Imparidentia</taxon>
        <taxon>Neoheterodontei</taxon>
        <taxon>Myida</taxon>
        <taxon>Dreissenoidea</taxon>
        <taxon>Dreissenidae</taxon>
        <taxon>Dreissena</taxon>
    </lineage>
</organism>
<protein>
    <submittedName>
        <fullName evidence="1">Uncharacterized protein</fullName>
    </submittedName>
</protein>
<comment type="caution">
    <text evidence="1">The sequence shown here is derived from an EMBL/GenBank/DDBJ whole genome shotgun (WGS) entry which is preliminary data.</text>
</comment>
<reference evidence="1" key="1">
    <citation type="journal article" date="2019" name="bioRxiv">
        <title>The Genome of the Zebra Mussel, Dreissena polymorpha: A Resource for Invasive Species Research.</title>
        <authorList>
            <person name="McCartney M.A."/>
            <person name="Auch B."/>
            <person name="Kono T."/>
            <person name="Mallez S."/>
            <person name="Zhang Y."/>
            <person name="Obille A."/>
            <person name="Becker A."/>
            <person name="Abrahante J.E."/>
            <person name="Garbe J."/>
            <person name="Badalamenti J.P."/>
            <person name="Herman A."/>
            <person name="Mangelson H."/>
            <person name="Liachko I."/>
            <person name="Sullivan S."/>
            <person name="Sone E.D."/>
            <person name="Koren S."/>
            <person name="Silverstein K.A.T."/>
            <person name="Beckman K.B."/>
            <person name="Gohl D.M."/>
        </authorList>
    </citation>
    <scope>NUCLEOTIDE SEQUENCE</scope>
    <source>
        <strain evidence="1">Duluth1</strain>
        <tissue evidence="1">Whole animal</tissue>
    </source>
</reference>
<sequence length="83" mass="9575">MPPELFDEILERISQVISRQDAKFRSSLTPETGTDSDAFGYRKGQLCHFPMRFGAVRQQFVIWFLKYAALLSRPTTTKCSPFL</sequence>
<keyword evidence="2" id="KW-1185">Reference proteome</keyword>
<proteinExistence type="predicted"/>
<reference evidence="1" key="2">
    <citation type="submission" date="2020-11" db="EMBL/GenBank/DDBJ databases">
        <authorList>
            <person name="McCartney M.A."/>
            <person name="Auch B."/>
            <person name="Kono T."/>
            <person name="Mallez S."/>
            <person name="Becker A."/>
            <person name="Gohl D.M."/>
            <person name="Silverstein K.A.T."/>
            <person name="Koren S."/>
            <person name="Bechman K.B."/>
            <person name="Herman A."/>
            <person name="Abrahante J.E."/>
            <person name="Garbe J."/>
        </authorList>
    </citation>
    <scope>NUCLEOTIDE SEQUENCE</scope>
    <source>
        <strain evidence="1">Duluth1</strain>
        <tissue evidence="1">Whole animal</tissue>
    </source>
</reference>